<organism evidence="12 13">
    <name type="scientific">Lentibacillus halodurans</name>
    <dbReference type="NCBI Taxonomy" id="237679"/>
    <lineage>
        <taxon>Bacteria</taxon>
        <taxon>Bacillati</taxon>
        <taxon>Bacillota</taxon>
        <taxon>Bacilli</taxon>
        <taxon>Bacillales</taxon>
        <taxon>Bacillaceae</taxon>
        <taxon>Lentibacillus</taxon>
    </lineage>
</organism>
<evidence type="ECO:0000256" key="3">
    <source>
        <dbReference type="ARBA" id="ARBA00020392"/>
    </source>
</evidence>
<dbReference type="EMBL" id="FOJW01000001">
    <property type="protein sequence ID" value="SFA77638.1"/>
    <property type="molecule type" value="Genomic_DNA"/>
</dbReference>
<evidence type="ECO:0000256" key="10">
    <source>
        <dbReference type="ARBA" id="ARBA00023225"/>
    </source>
</evidence>
<keyword evidence="9" id="KW-0472">Membrane</keyword>
<evidence type="ECO:0000256" key="4">
    <source>
        <dbReference type="ARBA" id="ARBA00022448"/>
    </source>
</evidence>
<dbReference type="AlphaFoldDB" id="A0A1I0VN26"/>
<proteinExistence type="inferred from homology"/>
<keyword evidence="11" id="KW-0175">Coiled coil</keyword>
<evidence type="ECO:0000256" key="11">
    <source>
        <dbReference type="SAM" id="Coils"/>
    </source>
</evidence>
<comment type="subcellular location">
    <subcellularLocation>
        <location evidence="1">Cell membrane</location>
        <topology evidence="1">Peripheral membrane protein</topology>
        <orientation evidence="1">Cytoplasmic side</orientation>
    </subcellularLocation>
</comment>
<dbReference type="GO" id="GO:0009288">
    <property type="term" value="C:bacterial-type flagellum"/>
    <property type="evidence" value="ECO:0007669"/>
    <property type="project" value="InterPro"/>
</dbReference>
<dbReference type="OrthoDB" id="2968361at2"/>
<dbReference type="GO" id="GO:0005886">
    <property type="term" value="C:plasma membrane"/>
    <property type="evidence" value="ECO:0007669"/>
    <property type="project" value="UniProtKB-SubCell"/>
</dbReference>
<dbReference type="RefSeq" id="WP_090233097.1">
    <property type="nucleotide sequence ID" value="NZ_FOJW01000001.1"/>
</dbReference>
<dbReference type="GO" id="GO:0006935">
    <property type="term" value="P:chemotaxis"/>
    <property type="evidence" value="ECO:0007669"/>
    <property type="project" value="UniProtKB-KW"/>
</dbReference>
<dbReference type="Proteomes" id="UP000198642">
    <property type="component" value="Unassembled WGS sequence"/>
</dbReference>
<evidence type="ECO:0000313" key="13">
    <source>
        <dbReference type="Proteomes" id="UP000198642"/>
    </source>
</evidence>
<reference evidence="12 13" key="1">
    <citation type="submission" date="2016-10" db="EMBL/GenBank/DDBJ databases">
        <authorList>
            <person name="de Groot N.N."/>
        </authorList>
    </citation>
    <scope>NUCLEOTIDE SEQUENCE [LARGE SCALE GENOMIC DNA]</scope>
    <source>
        <strain evidence="12 13">CGMCC 1.3702</strain>
    </source>
</reference>
<keyword evidence="12" id="KW-0282">Flagellum</keyword>
<dbReference type="GO" id="GO:0071973">
    <property type="term" value="P:bacterial-type flagellum-dependent cell motility"/>
    <property type="evidence" value="ECO:0007669"/>
    <property type="project" value="InterPro"/>
</dbReference>
<evidence type="ECO:0000256" key="9">
    <source>
        <dbReference type="ARBA" id="ARBA00023136"/>
    </source>
</evidence>
<dbReference type="InterPro" id="IPR053716">
    <property type="entry name" value="Flag_assembly_chemotaxis_eff"/>
</dbReference>
<evidence type="ECO:0000256" key="8">
    <source>
        <dbReference type="ARBA" id="ARBA00022927"/>
    </source>
</evidence>
<dbReference type="InterPro" id="IPR012823">
    <property type="entry name" value="Flagell_FliJ"/>
</dbReference>
<evidence type="ECO:0000256" key="5">
    <source>
        <dbReference type="ARBA" id="ARBA00022475"/>
    </source>
</evidence>
<keyword evidence="7" id="KW-1005">Bacterial flagellum biogenesis</keyword>
<accession>A0A1I0VN26</accession>
<dbReference type="Pfam" id="PF02050">
    <property type="entry name" value="FliJ"/>
    <property type="match status" value="1"/>
</dbReference>
<protein>
    <recommendedName>
        <fullName evidence="3">Flagellar FliJ protein</fullName>
    </recommendedName>
</protein>
<evidence type="ECO:0000256" key="7">
    <source>
        <dbReference type="ARBA" id="ARBA00022795"/>
    </source>
</evidence>
<keyword evidence="8" id="KW-0653">Protein transport</keyword>
<feature type="coiled-coil region" evidence="11">
    <location>
        <begin position="66"/>
        <end position="107"/>
    </location>
</feature>
<evidence type="ECO:0000256" key="6">
    <source>
        <dbReference type="ARBA" id="ARBA00022500"/>
    </source>
</evidence>
<dbReference type="Gene3D" id="1.10.287.1700">
    <property type="match status" value="1"/>
</dbReference>
<dbReference type="NCBIfam" id="TIGR02473">
    <property type="entry name" value="flagell_FliJ"/>
    <property type="match status" value="1"/>
</dbReference>
<comment type="similarity">
    <text evidence="2">Belongs to the FliJ family.</text>
</comment>
<keyword evidence="13" id="KW-1185">Reference proteome</keyword>
<name>A0A1I0VN26_9BACI</name>
<keyword evidence="6" id="KW-0145">Chemotaxis</keyword>
<evidence type="ECO:0000313" key="12">
    <source>
        <dbReference type="EMBL" id="SFA77638.1"/>
    </source>
</evidence>
<sequence length="149" mass="17679">MTETAALSKVLHIWENEKTHAQKAYQKSIDIFERTATALYELLRKKETAESLYEDYLQQSTPIDKIREQAVYIENLNQQVMRLQHEVQQARNEMENKHERLSDVHVEVKKFEKIIEHRQEASTAMIKKNEKESMDEISIRQYVSQITGE</sequence>
<keyword evidence="12" id="KW-0966">Cell projection</keyword>
<keyword evidence="4" id="KW-0813">Transport</keyword>
<keyword evidence="12" id="KW-0969">Cilium</keyword>
<dbReference type="STRING" id="237679.SAMN04488072_101529"/>
<dbReference type="GO" id="GO:0044781">
    <property type="term" value="P:bacterial-type flagellum organization"/>
    <property type="evidence" value="ECO:0007669"/>
    <property type="project" value="UniProtKB-KW"/>
</dbReference>
<dbReference type="GO" id="GO:0015031">
    <property type="term" value="P:protein transport"/>
    <property type="evidence" value="ECO:0007669"/>
    <property type="project" value="UniProtKB-KW"/>
</dbReference>
<keyword evidence="5" id="KW-1003">Cell membrane</keyword>
<gene>
    <name evidence="12" type="ORF">SAMN04488072_101529</name>
</gene>
<keyword evidence="10" id="KW-1006">Bacterial flagellum protein export</keyword>
<evidence type="ECO:0000256" key="2">
    <source>
        <dbReference type="ARBA" id="ARBA00010004"/>
    </source>
</evidence>
<evidence type="ECO:0000256" key="1">
    <source>
        <dbReference type="ARBA" id="ARBA00004413"/>
    </source>
</evidence>